<evidence type="ECO:0000313" key="2">
    <source>
        <dbReference type="EMBL" id="SFQ48671.1"/>
    </source>
</evidence>
<keyword evidence="1" id="KW-1133">Transmembrane helix</keyword>
<sequence length="80" mass="9405">MSELCMMNPQTGKWIIVAGIIIVIIGVLIYFFYDKLNWLGKLPGDIRIEKENFRFYFPVVTMIIISIVLTILINIFKKFF</sequence>
<dbReference type="Pfam" id="PF11146">
    <property type="entry name" value="DUF2905"/>
    <property type="match status" value="1"/>
</dbReference>
<dbReference type="PANTHER" id="PTHR36443:SF1">
    <property type="entry name" value="BSR5223 PROTEIN"/>
    <property type="match status" value="1"/>
</dbReference>
<dbReference type="RefSeq" id="WP_245751493.1">
    <property type="nucleotide sequence ID" value="NZ_FOXQ01000014.1"/>
</dbReference>
<feature type="transmembrane region" description="Helical" evidence="1">
    <location>
        <begin position="53"/>
        <end position="76"/>
    </location>
</feature>
<reference evidence="2 3" key="1">
    <citation type="submission" date="2016-10" db="EMBL/GenBank/DDBJ databases">
        <authorList>
            <person name="de Groot N.N."/>
        </authorList>
    </citation>
    <scope>NUCLEOTIDE SEQUENCE [LARGE SCALE GENOMIC DNA]</scope>
    <source>
        <strain evidence="2 3">DSM 28286</strain>
    </source>
</reference>
<dbReference type="Proteomes" id="UP000199031">
    <property type="component" value="Unassembled WGS sequence"/>
</dbReference>
<dbReference type="AlphaFoldDB" id="A0A1I5YWL7"/>
<dbReference type="InterPro" id="IPR021320">
    <property type="entry name" value="DUF2905"/>
</dbReference>
<organism evidence="2 3">
    <name type="scientific">Parafilimonas terrae</name>
    <dbReference type="NCBI Taxonomy" id="1465490"/>
    <lineage>
        <taxon>Bacteria</taxon>
        <taxon>Pseudomonadati</taxon>
        <taxon>Bacteroidota</taxon>
        <taxon>Chitinophagia</taxon>
        <taxon>Chitinophagales</taxon>
        <taxon>Chitinophagaceae</taxon>
        <taxon>Parafilimonas</taxon>
    </lineage>
</organism>
<dbReference type="PANTHER" id="PTHR36443">
    <property type="entry name" value="BSR5223 PROTEIN"/>
    <property type="match status" value="1"/>
</dbReference>
<keyword evidence="1" id="KW-0472">Membrane</keyword>
<evidence type="ECO:0000313" key="3">
    <source>
        <dbReference type="Proteomes" id="UP000199031"/>
    </source>
</evidence>
<feature type="transmembrane region" description="Helical" evidence="1">
    <location>
        <begin position="12"/>
        <end position="33"/>
    </location>
</feature>
<proteinExistence type="predicted"/>
<accession>A0A1I5YWL7</accession>
<keyword evidence="3" id="KW-1185">Reference proteome</keyword>
<dbReference type="EMBL" id="FOXQ01000014">
    <property type="protein sequence ID" value="SFQ48671.1"/>
    <property type="molecule type" value="Genomic_DNA"/>
</dbReference>
<name>A0A1I5YWL7_9BACT</name>
<gene>
    <name evidence="2" type="ORF">SAMN05444277_114109</name>
</gene>
<protein>
    <recommendedName>
        <fullName evidence="4">DUF2905 domain-containing protein</fullName>
    </recommendedName>
</protein>
<dbReference type="STRING" id="1465490.SAMN05444277_114109"/>
<evidence type="ECO:0008006" key="4">
    <source>
        <dbReference type="Google" id="ProtNLM"/>
    </source>
</evidence>
<evidence type="ECO:0000256" key="1">
    <source>
        <dbReference type="SAM" id="Phobius"/>
    </source>
</evidence>
<keyword evidence="1" id="KW-0812">Transmembrane</keyword>